<feature type="signal peptide" evidence="1">
    <location>
        <begin position="1"/>
        <end position="23"/>
    </location>
</feature>
<feature type="chain" id="PRO_5020263902" evidence="1">
    <location>
        <begin position="24"/>
        <end position="159"/>
    </location>
</feature>
<dbReference type="Proteomes" id="UP000292702">
    <property type="component" value="Unassembled WGS sequence"/>
</dbReference>
<keyword evidence="3" id="KW-1185">Reference proteome</keyword>
<gene>
    <name evidence="2" type="ORF">EIP91_005137</name>
</gene>
<proteinExistence type="predicted"/>
<evidence type="ECO:0000313" key="2">
    <source>
        <dbReference type="EMBL" id="TCD63657.1"/>
    </source>
</evidence>
<sequence>MFLRVSLLLYAILSATIVTAVSSRAHRVISRQTTSPSAVCSQDSSMVIEKLVEALSTTRSLKAQLTDPNSTADFTQLDDALGQVEDGISAIESDVSSENPIQKDTRDQVNENLAKAFDIAADLKSTDPAILANLKKLEGELKASEDSGDAATEDCQPTV</sequence>
<dbReference type="EMBL" id="RWJN01000283">
    <property type="protein sequence ID" value="TCD63657.1"/>
    <property type="molecule type" value="Genomic_DNA"/>
</dbReference>
<dbReference type="AlphaFoldDB" id="A0A4V2MVS0"/>
<accession>A0A4V2MVS0</accession>
<protein>
    <submittedName>
        <fullName evidence="2">Uncharacterized protein</fullName>
    </submittedName>
</protein>
<reference evidence="2 3" key="1">
    <citation type="submission" date="2018-11" db="EMBL/GenBank/DDBJ databases">
        <title>Genome assembly of Steccherinum ochraceum LE-BIN_3174, the white-rot fungus of the Steccherinaceae family (The Residual Polyporoid clade, Polyporales, Basidiomycota).</title>
        <authorList>
            <person name="Fedorova T.V."/>
            <person name="Glazunova O.A."/>
            <person name="Landesman E.O."/>
            <person name="Moiseenko K.V."/>
            <person name="Psurtseva N.V."/>
            <person name="Savinova O.S."/>
            <person name="Shakhova N.V."/>
            <person name="Tyazhelova T.V."/>
            <person name="Vasina D.V."/>
        </authorList>
    </citation>
    <scope>NUCLEOTIDE SEQUENCE [LARGE SCALE GENOMIC DNA]</scope>
    <source>
        <strain evidence="2 3">LE-BIN_3174</strain>
    </source>
</reference>
<evidence type="ECO:0000256" key="1">
    <source>
        <dbReference type="SAM" id="SignalP"/>
    </source>
</evidence>
<comment type="caution">
    <text evidence="2">The sequence shown here is derived from an EMBL/GenBank/DDBJ whole genome shotgun (WGS) entry which is preliminary data.</text>
</comment>
<evidence type="ECO:0000313" key="3">
    <source>
        <dbReference type="Proteomes" id="UP000292702"/>
    </source>
</evidence>
<keyword evidence="1" id="KW-0732">Signal</keyword>
<organism evidence="2 3">
    <name type="scientific">Steccherinum ochraceum</name>
    <dbReference type="NCBI Taxonomy" id="92696"/>
    <lineage>
        <taxon>Eukaryota</taxon>
        <taxon>Fungi</taxon>
        <taxon>Dikarya</taxon>
        <taxon>Basidiomycota</taxon>
        <taxon>Agaricomycotina</taxon>
        <taxon>Agaricomycetes</taxon>
        <taxon>Polyporales</taxon>
        <taxon>Steccherinaceae</taxon>
        <taxon>Steccherinum</taxon>
    </lineage>
</organism>
<name>A0A4V2MVS0_9APHY</name>